<sequence length="39" mass="4071">MVPDRIAKIGLTDNLAKPAGLSRLIGFPVGIPIVIVLMA</sequence>
<evidence type="ECO:0000313" key="2">
    <source>
        <dbReference type="EMBL" id="SUZ88275.1"/>
    </source>
</evidence>
<protein>
    <submittedName>
        <fullName evidence="2">Uncharacterized protein</fullName>
    </submittedName>
</protein>
<keyword evidence="1" id="KW-0812">Transmembrane</keyword>
<evidence type="ECO:0000256" key="1">
    <source>
        <dbReference type="SAM" id="Phobius"/>
    </source>
</evidence>
<accession>A0A381R967</accession>
<organism evidence="2">
    <name type="scientific">marine metagenome</name>
    <dbReference type="NCBI Taxonomy" id="408172"/>
    <lineage>
        <taxon>unclassified sequences</taxon>
        <taxon>metagenomes</taxon>
        <taxon>ecological metagenomes</taxon>
    </lineage>
</organism>
<feature type="transmembrane region" description="Helical" evidence="1">
    <location>
        <begin position="20"/>
        <end position="38"/>
    </location>
</feature>
<keyword evidence="1" id="KW-1133">Transmembrane helix</keyword>
<keyword evidence="1" id="KW-0472">Membrane</keyword>
<name>A0A381R967_9ZZZZ</name>
<dbReference type="EMBL" id="UINC01001762">
    <property type="protein sequence ID" value="SUZ88275.1"/>
    <property type="molecule type" value="Genomic_DNA"/>
</dbReference>
<reference evidence="2" key="1">
    <citation type="submission" date="2018-05" db="EMBL/GenBank/DDBJ databases">
        <authorList>
            <person name="Lanie J.A."/>
            <person name="Ng W.-L."/>
            <person name="Kazmierczak K.M."/>
            <person name="Andrzejewski T.M."/>
            <person name="Davidsen T.M."/>
            <person name="Wayne K.J."/>
            <person name="Tettelin H."/>
            <person name="Glass J.I."/>
            <person name="Rusch D."/>
            <person name="Podicherti R."/>
            <person name="Tsui H.-C.T."/>
            <person name="Winkler M.E."/>
        </authorList>
    </citation>
    <scope>NUCLEOTIDE SEQUENCE</scope>
</reference>
<proteinExistence type="predicted"/>
<gene>
    <name evidence="2" type="ORF">METZ01_LOCUS41129</name>
</gene>
<dbReference type="AlphaFoldDB" id="A0A381R967"/>